<accession>A0ABY2X9B7</accession>
<gene>
    <name evidence="1" type="ORF">FGK64_07275</name>
</gene>
<proteinExistence type="predicted"/>
<evidence type="ECO:0000313" key="1">
    <source>
        <dbReference type="EMBL" id="TMV12603.1"/>
    </source>
</evidence>
<dbReference type="Proteomes" id="UP001191082">
    <property type="component" value="Unassembled WGS sequence"/>
</dbReference>
<protein>
    <submittedName>
        <fullName evidence="1">Uncharacterized protein</fullName>
    </submittedName>
</protein>
<dbReference type="RefSeq" id="WP_138863157.1">
    <property type="nucleotide sequence ID" value="NZ_VCPC01000002.1"/>
</dbReference>
<keyword evidence="2" id="KW-1185">Reference proteome</keyword>
<evidence type="ECO:0000313" key="2">
    <source>
        <dbReference type="Proteomes" id="UP001191082"/>
    </source>
</evidence>
<reference evidence="1 2" key="1">
    <citation type="submission" date="2019-05" db="EMBL/GenBank/DDBJ databases">
        <title>Marivita sp. nov. isolated from sea sediment.</title>
        <authorList>
            <person name="Kim W."/>
        </authorList>
    </citation>
    <scope>NUCLEOTIDE SEQUENCE [LARGE SCALE GENOMIC DNA]</scope>
    <source>
        <strain evidence="1 2">CAU 1492</strain>
    </source>
</reference>
<comment type="caution">
    <text evidence="1">The sequence shown here is derived from an EMBL/GenBank/DDBJ whole genome shotgun (WGS) entry which is preliminary data.</text>
</comment>
<dbReference type="EMBL" id="VCPC01000002">
    <property type="protein sequence ID" value="TMV12603.1"/>
    <property type="molecule type" value="Genomic_DNA"/>
</dbReference>
<sequence length="212" mass="25042">MIDQNIKYPNEYQPRRPISDENGEPLWFRTHISRPDAGYDLYDQRNIIAQVKLYRWVKSEFVNGVSISALHGYLFQDHPTVSKRHLGSTILQAVAYDPRKLKGVTKNNPKACMTYFFHNAKDLEYGLEWMICIWIRRVVLADNMKEVEEALTELTEAQDEDLASLYWDPIMQPVVRATIREFNWKSLWRQHELEVQLRRSMVKSPPALRSLF</sequence>
<organism evidence="1 2">
    <name type="scientific">Arenibacterium halophilum</name>
    <dbReference type="NCBI Taxonomy" id="2583821"/>
    <lineage>
        <taxon>Bacteria</taxon>
        <taxon>Pseudomonadati</taxon>
        <taxon>Pseudomonadota</taxon>
        <taxon>Alphaproteobacteria</taxon>
        <taxon>Rhodobacterales</taxon>
        <taxon>Paracoccaceae</taxon>
        <taxon>Arenibacterium</taxon>
    </lineage>
</organism>
<name>A0ABY2X9B7_9RHOB</name>